<dbReference type="Pfam" id="PF14529">
    <property type="entry name" value="Exo_endo_phos_2"/>
    <property type="match status" value="1"/>
</dbReference>
<gene>
    <name evidence="2" type="ORF">HPB48_013966</name>
</gene>
<accession>A0A9J6G743</accession>
<dbReference type="Proteomes" id="UP000821853">
    <property type="component" value="Chromosome 3"/>
</dbReference>
<dbReference type="VEuPathDB" id="VectorBase:HLOH_048639"/>
<evidence type="ECO:0000313" key="2">
    <source>
        <dbReference type="EMBL" id="KAH9370727.1"/>
    </source>
</evidence>
<name>A0A9J6G743_HAELO</name>
<dbReference type="InterPro" id="IPR036691">
    <property type="entry name" value="Endo/exonu/phosph_ase_sf"/>
</dbReference>
<feature type="domain" description="Endonuclease/exonuclease/phosphatase" evidence="1">
    <location>
        <begin position="10"/>
        <end position="77"/>
    </location>
</feature>
<sequence>MLTHKRRVISVIGAYIPPRADVDFTYLSSVVHTCSGPHIAGDFKAHHPVWGSAATNKKGNDLADLFTTKASWLLTTVPLPFFVGSRTLVA</sequence>
<dbReference type="GO" id="GO:0003824">
    <property type="term" value="F:catalytic activity"/>
    <property type="evidence" value="ECO:0007669"/>
    <property type="project" value="InterPro"/>
</dbReference>
<dbReference type="SUPFAM" id="SSF56219">
    <property type="entry name" value="DNase I-like"/>
    <property type="match status" value="1"/>
</dbReference>
<organism evidence="2 3">
    <name type="scientific">Haemaphysalis longicornis</name>
    <name type="common">Bush tick</name>
    <dbReference type="NCBI Taxonomy" id="44386"/>
    <lineage>
        <taxon>Eukaryota</taxon>
        <taxon>Metazoa</taxon>
        <taxon>Ecdysozoa</taxon>
        <taxon>Arthropoda</taxon>
        <taxon>Chelicerata</taxon>
        <taxon>Arachnida</taxon>
        <taxon>Acari</taxon>
        <taxon>Parasitiformes</taxon>
        <taxon>Ixodida</taxon>
        <taxon>Ixodoidea</taxon>
        <taxon>Ixodidae</taxon>
        <taxon>Haemaphysalinae</taxon>
        <taxon>Haemaphysalis</taxon>
    </lineage>
</organism>
<evidence type="ECO:0000259" key="1">
    <source>
        <dbReference type="Pfam" id="PF14529"/>
    </source>
</evidence>
<comment type="caution">
    <text evidence="2">The sequence shown here is derived from an EMBL/GenBank/DDBJ whole genome shotgun (WGS) entry which is preliminary data.</text>
</comment>
<dbReference type="Gene3D" id="3.60.10.10">
    <property type="entry name" value="Endonuclease/exonuclease/phosphatase"/>
    <property type="match status" value="1"/>
</dbReference>
<reference evidence="2 3" key="1">
    <citation type="journal article" date="2020" name="Cell">
        <title>Large-Scale Comparative Analyses of Tick Genomes Elucidate Their Genetic Diversity and Vector Capacities.</title>
        <authorList>
            <consortium name="Tick Genome and Microbiome Consortium (TIGMIC)"/>
            <person name="Jia N."/>
            <person name="Wang J."/>
            <person name="Shi W."/>
            <person name="Du L."/>
            <person name="Sun Y."/>
            <person name="Zhan W."/>
            <person name="Jiang J.F."/>
            <person name="Wang Q."/>
            <person name="Zhang B."/>
            <person name="Ji P."/>
            <person name="Bell-Sakyi L."/>
            <person name="Cui X.M."/>
            <person name="Yuan T.T."/>
            <person name="Jiang B.G."/>
            <person name="Yang W.F."/>
            <person name="Lam T.T."/>
            <person name="Chang Q.C."/>
            <person name="Ding S.J."/>
            <person name="Wang X.J."/>
            <person name="Zhu J.G."/>
            <person name="Ruan X.D."/>
            <person name="Zhao L."/>
            <person name="Wei J.T."/>
            <person name="Ye R.Z."/>
            <person name="Que T.C."/>
            <person name="Du C.H."/>
            <person name="Zhou Y.H."/>
            <person name="Cheng J.X."/>
            <person name="Dai P.F."/>
            <person name="Guo W.B."/>
            <person name="Han X.H."/>
            <person name="Huang E.J."/>
            <person name="Li L.F."/>
            <person name="Wei W."/>
            <person name="Gao Y.C."/>
            <person name="Liu J.Z."/>
            <person name="Shao H.Z."/>
            <person name="Wang X."/>
            <person name="Wang C.C."/>
            <person name="Yang T.C."/>
            <person name="Huo Q.B."/>
            <person name="Li W."/>
            <person name="Chen H.Y."/>
            <person name="Chen S.E."/>
            <person name="Zhou L.G."/>
            <person name="Ni X.B."/>
            <person name="Tian J.H."/>
            <person name="Sheng Y."/>
            <person name="Liu T."/>
            <person name="Pan Y.S."/>
            <person name="Xia L.Y."/>
            <person name="Li J."/>
            <person name="Zhao F."/>
            <person name="Cao W.C."/>
        </authorList>
    </citation>
    <scope>NUCLEOTIDE SEQUENCE [LARGE SCALE GENOMIC DNA]</scope>
    <source>
        <strain evidence="2">HaeL-2018</strain>
    </source>
</reference>
<evidence type="ECO:0000313" key="3">
    <source>
        <dbReference type="Proteomes" id="UP000821853"/>
    </source>
</evidence>
<proteinExistence type="predicted"/>
<protein>
    <recommendedName>
        <fullName evidence="1">Endonuclease/exonuclease/phosphatase domain-containing protein</fullName>
    </recommendedName>
</protein>
<dbReference type="OrthoDB" id="6538096at2759"/>
<dbReference type="InterPro" id="IPR005135">
    <property type="entry name" value="Endo/exonuclease/phosphatase"/>
</dbReference>
<keyword evidence="3" id="KW-1185">Reference proteome</keyword>
<dbReference type="AlphaFoldDB" id="A0A9J6G743"/>
<dbReference type="EMBL" id="JABSTR010000005">
    <property type="protein sequence ID" value="KAH9370727.1"/>
    <property type="molecule type" value="Genomic_DNA"/>
</dbReference>